<dbReference type="InterPro" id="IPR003807">
    <property type="entry name" value="DUF202"/>
</dbReference>
<feature type="transmembrane region" description="Helical" evidence="5">
    <location>
        <begin position="20"/>
        <end position="40"/>
    </location>
</feature>
<comment type="caution">
    <text evidence="7">The sequence shown here is derived from an EMBL/GenBank/DDBJ whole genome shotgun (WGS) entry which is preliminary data.</text>
</comment>
<comment type="subcellular location">
    <subcellularLocation>
        <location evidence="1">Endomembrane system</location>
        <topology evidence="1">Multi-pass membrane protein</topology>
    </subcellularLocation>
</comment>
<accession>A0ABT2PFS3</accession>
<evidence type="ECO:0000259" key="6">
    <source>
        <dbReference type="Pfam" id="PF02656"/>
    </source>
</evidence>
<dbReference type="Pfam" id="PF02656">
    <property type="entry name" value="DUF202"/>
    <property type="match status" value="1"/>
</dbReference>
<reference evidence="7 8" key="1">
    <citation type="submission" date="2022-09" db="EMBL/GenBank/DDBJ databases">
        <title>Draft genome of isolate Be4.</title>
        <authorList>
            <person name="Sanchez-Castro I."/>
            <person name="Martinez-Rodriguez P."/>
            <person name="Descostes M."/>
            <person name="Merroun M."/>
        </authorList>
    </citation>
    <scope>NUCLEOTIDE SEQUENCE [LARGE SCALE GENOMIC DNA]</scope>
    <source>
        <strain evidence="7 8">Be4</strain>
    </source>
</reference>
<keyword evidence="3 5" id="KW-1133">Transmembrane helix</keyword>
<dbReference type="EMBL" id="JAODYH010000001">
    <property type="protein sequence ID" value="MCT9809205.1"/>
    <property type="molecule type" value="Genomic_DNA"/>
</dbReference>
<name>A0ABT2PFS3_9BURK</name>
<keyword evidence="2 5" id="KW-0812">Transmembrane</keyword>
<evidence type="ECO:0000256" key="4">
    <source>
        <dbReference type="ARBA" id="ARBA00023136"/>
    </source>
</evidence>
<feature type="transmembrane region" description="Helical" evidence="5">
    <location>
        <begin position="79"/>
        <end position="105"/>
    </location>
</feature>
<proteinExistence type="predicted"/>
<dbReference type="RefSeq" id="WP_261498132.1">
    <property type="nucleotide sequence ID" value="NZ_JAODYH010000001.1"/>
</dbReference>
<dbReference type="Proteomes" id="UP001525968">
    <property type="component" value="Unassembled WGS sequence"/>
</dbReference>
<evidence type="ECO:0000313" key="7">
    <source>
        <dbReference type="EMBL" id="MCT9809205.1"/>
    </source>
</evidence>
<evidence type="ECO:0000256" key="5">
    <source>
        <dbReference type="SAM" id="Phobius"/>
    </source>
</evidence>
<protein>
    <submittedName>
        <fullName evidence="7">DUF202 domain-containing protein</fullName>
    </submittedName>
</protein>
<organism evidence="7 8">
    <name type="scientific">Acidovorax bellezanensis</name>
    <dbReference type="NCBI Taxonomy" id="2976702"/>
    <lineage>
        <taxon>Bacteria</taxon>
        <taxon>Pseudomonadati</taxon>
        <taxon>Pseudomonadota</taxon>
        <taxon>Betaproteobacteria</taxon>
        <taxon>Burkholderiales</taxon>
        <taxon>Comamonadaceae</taxon>
        <taxon>Acidovorax</taxon>
    </lineage>
</organism>
<gene>
    <name evidence="7" type="ORF">N0K08_01030</name>
</gene>
<feature type="transmembrane region" description="Helical" evidence="5">
    <location>
        <begin position="46"/>
        <end position="67"/>
    </location>
</feature>
<evidence type="ECO:0000256" key="3">
    <source>
        <dbReference type="ARBA" id="ARBA00022989"/>
    </source>
</evidence>
<keyword evidence="8" id="KW-1185">Reference proteome</keyword>
<evidence type="ECO:0000256" key="2">
    <source>
        <dbReference type="ARBA" id="ARBA00022692"/>
    </source>
</evidence>
<evidence type="ECO:0000256" key="1">
    <source>
        <dbReference type="ARBA" id="ARBA00004127"/>
    </source>
</evidence>
<evidence type="ECO:0000313" key="8">
    <source>
        <dbReference type="Proteomes" id="UP001525968"/>
    </source>
</evidence>
<sequence length="107" mass="11119">MNPGAQARDPGLQPERTALAWSRTGLAMLVNALLALRTGWTSHQAPITVLGFVLLLASGAIIFYAAWRRRHLLRGQGPIAPSAHAIAAVAAATLLACAVELASVISG</sequence>
<keyword evidence="4 5" id="KW-0472">Membrane</keyword>
<feature type="domain" description="DUF202" evidence="6">
    <location>
        <begin position="9"/>
        <end position="72"/>
    </location>
</feature>